<name>A0A4R2F0N1_9BACT</name>
<evidence type="ECO:0000256" key="4">
    <source>
        <dbReference type="ARBA" id="ARBA00023136"/>
    </source>
</evidence>
<evidence type="ECO:0000259" key="6">
    <source>
        <dbReference type="Pfam" id="PF06271"/>
    </source>
</evidence>
<evidence type="ECO:0000256" key="3">
    <source>
        <dbReference type="ARBA" id="ARBA00022989"/>
    </source>
</evidence>
<feature type="transmembrane region" description="Helical" evidence="5">
    <location>
        <begin position="148"/>
        <end position="169"/>
    </location>
</feature>
<reference evidence="7 8" key="1">
    <citation type="submission" date="2019-03" db="EMBL/GenBank/DDBJ databases">
        <title>Genomic Encyclopedia of Archaeal and Bacterial Type Strains, Phase II (KMG-II): from individual species to whole genera.</title>
        <authorList>
            <person name="Goeker M."/>
        </authorList>
    </citation>
    <scope>NUCLEOTIDE SEQUENCE [LARGE SCALE GENOMIC DNA]</scope>
    <source>
        <strain evidence="7 8">RL-C</strain>
    </source>
</reference>
<keyword evidence="2 5" id="KW-0812">Transmembrane</keyword>
<evidence type="ECO:0000256" key="2">
    <source>
        <dbReference type="ARBA" id="ARBA00022692"/>
    </source>
</evidence>
<dbReference type="EMBL" id="SLWB01000001">
    <property type="protein sequence ID" value="TCN72865.1"/>
    <property type="molecule type" value="Genomic_DNA"/>
</dbReference>
<dbReference type="Proteomes" id="UP000294830">
    <property type="component" value="Unassembled WGS sequence"/>
</dbReference>
<dbReference type="GO" id="GO:0016020">
    <property type="term" value="C:membrane"/>
    <property type="evidence" value="ECO:0007669"/>
    <property type="project" value="UniProtKB-SubCell"/>
</dbReference>
<protein>
    <submittedName>
        <fullName evidence="7">RDD family protein</fullName>
    </submittedName>
</protein>
<feature type="transmembrane region" description="Helical" evidence="5">
    <location>
        <begin position="21"/>
        <end position="43"/>
    </location>
</feature>
<comment type="subcellular location">
    <subcellularLocation>
        <location evidence="1">Membrane</location>
        <topology evidence="1">Multi-pass membrane protein</topology>
    </subcellularLocation>
</comment>
<dbReference type="AlphaFoldDB" id="A0A4R2F0N1"/>
<sequence>MRNEITRGMRLTSMLVDHFAMTFICGIAMGICIALGALCIYLLNAEAALSIIILILSPLAFSIYLNKDAVKGQSVAKRILNNQVIDVKTGEIASPIKCFIRNVTIPIWIIEIPFVLINPQRRLGDLIAGTRVECLNTELKSKSKPIEYFVSLVLGGIYIALIFSIYLFMFRSYNENFYLPF</sequence>
<evidence type="ECO:0000256" key="5">
    <source>
        <dbReference type="SAM" id="Phobius"/>
    </source>
</evidence>
<keyword evidence="4 5" id="KW-0472">Membrane</keyword>
<evidence type="ECO:0000256" key="1">
    <source>
        <dbReference type="ARBA" id="ARBA00004141"/>
    </source>
</evidence>
<evidence type="ECO:0000313" key="8">
    <source>
        <dbReference type="Proteomes" id="UP000294830"/>
    </source>
</evidence>
<keyword evidence="3 5" id="KW-1133">Transmembrane helix</keyword>
<dbReference type="Pfam" id="PF06271">
    <property type="entry name" value="RDD"/>
    <property type="match status" value="1"/>
</dbReference>
<dbReference type="InterPro" id="IPR010432">
    <property type="entry name" value="RDD"/>
</dbReference>
<accession>A0A4R2F0N1</accession>
<comment type="caution">
    <text evidence="7">The sequence shown here is derived from an EMBL/GenBank/DDBJ whole genome shotgun (WGS) entry which is preliminary data.</text>
</comment>
<organism evidence="7 8">
    <name type="scientific">Acetobacteroides hydrogenigenes</name>
    <dbReference type="NCBI Taxonomy" id="979970"/>
    <lineage>
        <taxon>Bacteria</taxon>
        <taxon>Pseudomonadati</taxon>
        <taxon>Bacteroidota</taxon>
        <taxon>Bacteroidia</taxon>
        <taxon>Bacteroidales</taxon>
        <taxon>Rikenellaceae</taxon>
        <taxon>Acetobacteroides</taxon>
    </lineage>
</organism>
<feature type="domain" description="RDD" evidence="6">
    <location>
        <begin position="9"/>
        <end position="128"/>
    </location>
</feature>
<feature type="transmembrane region" description="Helical" evidence="5">
    <location>
        <begin position="49"/>
        <end position="65"/>
    </location>
</feature>
<dbReference type="RefSeq" id="WP_131837653.1">
    <property type="nucleotide sequence ID" value="NZ_SLWB01000001.1"/>
</dbReference>
<keyword evidence="8" id="KW-1185">Reference proteome</keyword>
<proteinExistence type="predicted"/>
<gene>
    <name evidence="7" type="ORF">CLV25_10183</name>
</gene>
<dbReference type="OrthoDB" id="9814143at2"/>
<evidence type="ECO:0000313" key="7">
    <source>
        <dbReference type="EMBL" id="TCN72865.1"/>
    </source>
</evidence>